<sequence>MAPEHSDVHENAVGVGVGVSNGIDGGDDKNKVARHPRWTRQETFVLIQGKKIAENRVRRGRRSSSAFGSDQVEPKWDSVSSYCRRHGVNRGPVQCRKRWSNLVGDFKKIKTWESEVREDAESFWVLRNDLRRERKLPGFFDREVYDVLDGRAFSATAFPLALVSAMPDVKSSDGMEPVAVAVEQRRRRGRRKRRRRKQFSTAVDRLQQKTVCFRILNSWGRRKPVGVWRRKPLLLQRVLHRQPLYHCLFQRGSFKSSIRDAPLKVRPISRRAENTLRTYFFSLYHAGKQKGKQHCSDAWTGSMSEERWKRRRVSVDGCAETNMEEQLIKVLERNSKRLNAQLEAQNVNSQLDRDQRKDHANSLVAALSKLTDAIVRIADKL</sequence>
<feature type="region of interest" description="Disordered" evidence="1">
    <location>
        <begin position="1"/>
        <end position="32"/>
    </location>
</feature>
<dbReference type="Pfam" id="PF13837">
    <property type="entry name" value="Myb_DNA-bind_4"/>
    <property type="match status" value="1"/>
</dbReference>
<reference evidence="3 4" key="1">
    <citation type="journal article" date="2018" name="PLoS Genet.">
        <title>Population sequencing reveals clonal diversity and ancestral inbreeding in the grapevine cultivar Chardonnay.</title>
        <authorList>
            <person name="Roach M.J."/>
            <person name="Johnson D.L."/>
            <person name="Bohlmann J."/>
            <person name="van Vuuren H.J."/>
            <person name="Jones S.J."/>
            <person name="Pretorius I.S."/>
            <person name="Schmidt S.A."/>
            <person name="Borneman A.R."/>
        </authorList>
    </citation>
    <scope>NUCLEOTIDE SEQUENCE [LARGE SCALE GENOMIC DNA]</scope>
    <source>
        <strain evidence="4">cv. Chardonnay</strain>
        <tissue evidence="3">Leaf</tissue>
    </source>
</reference>
<gene>
    <name evidence="3" type="primary">ASR3_4</name>
    <name evidence="3" type="ORF">CK203_068741</name>
</gene>
<dbReference type="EMBL" id="QGNW01001166">
    <property type="protein sequence ID" value="RVW52591.1"/>
    <property type="molecule type" value="Genomic_DNA"/>
</dbReference>
<feature type="compositionally biased region" description="Basic and acidic residues" evidence="1">
    <location>
        <begin position="1"/>
        <end position="10"/>
    </location>
</feature>
<evidence type="ECO:0000313" key="4">
    <source>
        <dbReference type="Proteomes" id="UP000288805"/>
    </source>
</evidence>
<protein>
    <submittedName>
        <fullName evidence="3">Trihelix transcription factor ASR3</fullName>
    </submittedName>
</protein>
<name>A0A438EXW4_VITVI</name>
<evidence type="ECO:0000259" key="2">
    <source>
        <dbReference type="PROSITE" id="PS50090"/>
    </source>
</evidence>
<feature type="domain" description="Myb-like" evidence="2">
    <location>
        <begin position="30"/>
        <end position="103"/>
    </location>
</feature>
<dbReference type="PANTHER" id="PTHR47211">
    <property type="entry name" value="TRIHELIX TRANSCRIPTION FACTOR ASR3"/>
    <property type="match status" value="1"/>
</dbReference>
<dbReference type="InterPro" id="IPR044822">
    <property type="entry name" value="Myb_DNA-bind_4"/>
</dbReference>
<comment type="caution">
    <text evidence="3">The sequence shown here is derived from an EMBL/GenBank/DDBJ whole genome shotgun (WGS) entry which is preliminary data.</text>
</comment>
<accession>A0A438EXW4</accession>
<dbReference type="Gene3D" id="1.10.10.60">
    <property type="entry name" value="Homeodomain-like"/>
    <property type="match status" value="1"/>
</dbReference>
<dbReference type="InterPro" id="IPR001005">
    <property type="entry name" value="SANT/Myb"/>
</dbReference>
<evidence type="ECO:0000313" key="3">
    <source>
        <dbReference type="EMBL" id="RVW52591.1"/>
    </source>
</evidence>
<dbReference type="AlphaFoldDB" id="A0A438EXW4"/>
<proteinExistence type="predicted"/>
<evidence type="ECO:0000256" key="1">
    <source>
        <dbReference type="SAM" id="MobiDB-lite"/>
    </source>
</evidence>
<dbReference type="PANTHER" id="PTHR47211:SF3">
    <property type="entry name" value="TRIHELIX TRANSCRIPTION FACTOR ASR3-LIKE"/>
    <property type="match status" value="1"/>
</dbReference>
<organism evidence="3 4">
    <name type="scientific">Vitis vinifera</name>
    <name type="common">Grape</name>
    <dbReference type="NCBI Taxonomy" id="29760"/>
    <lineage>
        <taxon>Eukaryota</taxon>
        <taxon>Viridiplantae</taxon>
        <taxon>Streptophyta</taxon>
        <taxon>Embryophyta</taxon>
        <taxon>Tracheophyta</taxon>
        <taxon>Spermatophyta</taxon>
        <taxon>Magnoliopsida</taxon>
        <taxon>eudicotyledons</taxon>
        <taxon>Gunneridae</taxon>
        <taxon>Pentapetalae</taxon>
        <taxon>rosids</taxon>
        <taxon>Vitales</taxon>
        <taxon>Vitaceae</taxon>
        <taxon>Viteae</taxon>
        <taxon>Vitis</taxon>
    </lineage>
</organism>
<dbReference type="PROSITE" id="PS50090">
    <property type="entry name" value="MYB_LIKE"/>
    <property type="match status" value="1"/>
</dbReference>
<dbReference type="Proteomes" id="UP000288805">
    <property type="component" value="Unassembled WGS sequence"/>
</dbReference>